<dbReference type="AlphaFoldDB" id="A0A3M7SZH4"/>
<dbReference type="EMBL" id="REGN01000537">
    <property type="protein sequence ID" value="RNA41174.1"/>
    <property type="molecule type" value="Genomic_DNA"/>
</dbReference>
<protein>
    <submittedName>
        <fullName evidence="1">Uncharacterized protein</fullName>
    </submittedName>
</protein>
<name>A0A3M7SZH4_BRAPC</name>
<keyword evidence="2" id="KW-1185">Reference proteome</keyword>
<accession>A0A3M7SZH4</accession>
<organism evidence="1 2">
    <name type="scientific">Brachionus plicatilis</name>
    <name type="common">Marine rotifer</name>
    <name type="synonym">Brachionus muelleri</name>
    <dbReference type="NCBI Taxonomy" id="10195"/>
    <lineage>
        <taxon>Eukaryota</taxon>
        <taxon>Metazoa</taxon>
        <taxon>Spiralia</taxon>
        <taxon>Gnathifera</taxon>
        <taxon>Rotifera</taxon>
        <taxon>Eurotatoria</taxon>
        <taxon>Monogononta</taxon>
        <taxon>Pseudotrocha</taxon>
        <taxon>Ploima</taxon>
        <taxon>Brachionidae</taxon>
        <taxon>Brachionus</taxon>
    </lineage>
</organism>
<dbReference type="Proteomes" id="UP000276133">
    <property type="component" value="Unassembled WGS sequence"/>
</dbReference>
<reference evidence="1 2" key="1">
    <citation type="journal article" date="2018" name="Sci. Rep.">
        <title>Genomic signatures of local adaptation to the degree of environmental predictability in rotifers.</title>
        <authorList>
            <person name="Franch-Gras L."/>
            <person name="Hahn C."/>
            <person name="Garcia-Roger E.M."/>
            <person name="Carmona M.J."/>
            <person name="Serra M."/>
            <person name="Gomez A."/>
        </authorList>
    </citation>
    <scope>NUCLEOTIDE SEQUENCE [LARGE SCALE GENOMIC DNA]</scope>
    <source>
        <strain evidence="1">HYR1</strain>
    </source>
</reference>
<proteinExistence type="predicted"/>
<gene>
    <name evidence="1" type="ORF">BpHYR1_002776</name>
</gene>
<evidence type="ECO:0000313" key="1">
    <source>
        <dbReference type="EMBL" id="RNA41174.1"/>
    </source>
</evidence>
<comment type="caution">
    <text evidence="1">The sequence shown here is derived from an EMBL/GenBank/DDBJ whole genome shotgun (WGS) entry which is preliminary data.</text>
</comment>
<sequence length="146" mass="17031">MVLTFYRTKLSIILKKIFVNMIKQMKDQEIFYMIIWFCEIEITDEPKKMIKNLTLSYKSNQFHLLIFLFDAFYGVFSSKRVKLELSTNQTIFLACVQSTITHLLNSDFYRHNPPISSSSGIRIQAILGGIGQQYLNSVAIPDTRYN</sequence>
<evidence type="ECO:0000313" key="2">
    <source>
        <dbReference type="Proteomes" id="UP000276133"/>
    </source>
</evidence>